<comment type="function">
    <text evidence="6">May nick specific sequences that contain T:G mispairs resulting from m5C-deamination.</text>
</comment>
<dbReference type="Pfam" id="PF04480">
    <property type="entry name" value="DUF559"/>
    <property type="match status" value="1"/>
</dbReference>
<dbReference type="Proteomes" id="UP000179274">
    <property type="component" value="Unassembled WGS sequence"/>
</dbReference>
<evidence type="ECO:0000256" key="5">
    <source>
        <dbReference type="ARBA" id="ARBA00023204"/>
    </source>
</evidence>
<dbReference type="GO" id="GO:0006298">
    <property type="term" value="P:mismatch repair"/>
    <property type="evidence" value="ECO:0007669"/>
    <property type="project" value="UniProtKB-UniRule"/>
</dbReference>
<evidence type="ECO:0000313" key="9">
    <source>
        <dbReference type="Proteomes" id="UP000179274"/>
    </source>
</evidence>
<dbReference type="SUPFAM" id="SSF52980">
    <property type="entry name" value="Restriction endonuclease-like"/>
    <property type="match status" value="1"/>
</dbReference>
<dbReference type="GO" id="GO:0004519">
    <property type="term" value="F:endonuclease activity"/>
    <property type="evidence" value="ECO:0007669"/>
    <property type="project" value="UniProtKB-KW"/>
</dbReference>
<comment type="similarity">
    <text evidence="6">Belongs to the vsr family.</text>
</comment>
<evidence type="ECO:0000259" key="7">
    <source>
        <dbReference type="Pfam" id="PF04480"/>
    </source>
</evidence>
<dbReference type="InterPro" id="IPR007569">
    <property type="entry name" value="DUF559"/>
</dbReference>
<name>A0A1F6YHL6_9BACT</name>
<evidence type="ECO:0000313" key="8">
    <source>
        <dbReference type="EMBL" id="OGJ05869.1"/>
    </source>
</evidence>
<dbReference type="Gene3D" id="3.40.960.10">
    <property type="entry name" value="VSR Endonuclease"/>
    <property type="match status" value="1"/>
</dbReference>
<dbReference type="CDD" id="cd00221">
    <property type="entry name" value="Vsr"/>
    <property type="match status" value="1"/>
</dbReference>
<proteinExistence type="inferred from homology"/>
<protein>
    <recommendedName>
        <fullName evidence="6">Very short patch repair endonuclease</fullName>
        <ecNumber evidence="6">3.1.-.-</ecNumber>
    </recommendedName>
</protein>
<keyword evidence="2 6" id="KW-0255">Endonuclease</keyword>
<evidence type="ECO:0000256" key="6">
    <source>
        <dbReference type="PIRNR" id="PIRNR018267"/>
    </source>
</evidence>
<comment type="caution">
    <text evidence="8">The sequence shown here is derived from an EMBL/GenBank/DDBJ whole genome shotgun (WGS) entry which is preliminary data.</text>
</comment>
<dbReference type="EMBL" id="MFVW01000029">
    <property type="protein sequence ID" value="OGJ05869.1"/>
    <property type="molecule type" value="Genomic_DNA"/>
</dbReference>
<keyword evidence="1 6" id="KW-0540">Nuclease</keyword>
<keyword evidence="3 6" id="KW-0227">DNA damage</keyword>
<evidence type="ECO:0000256" key="3">
    <source>
        <dbReference type="ARBA" id="ARBA00022763"/>
    </source>
</evidence>
<keyword evidence="5 6" id="KW-0234">DNA repair</keyword>
<keyword evidence="4 6" id="KW-0378">Hydrolase</keyword>
<reference evidence="8 9" key="1">
    <citation type="journal article" date="2016" name="Nat. Commun.">
        <title>Thousands of microbial genomes shed light on interconnected biogeochemical processes in an aquifer system.</title>
        <authorList>
            <person name="Anantharaman K."/>
            <person name="Brown C.T."/>
            <person name="Hug L.A."/>
            <person name="Sharon I."/>
            <person name="Castelle C.J."/>
            <person name="Probst A.J."/>
            <person name="Thomas B.C."/>
            <person name="Singh A."/>
            <person name="Wilkins M.J."/>
            <person name="Karaoz U."/>
            <person name="Brodie E.L."/>
            <person name="Williams K.H."/>
            <person name="Hubbard S.S."/>
            <person name="Banfield J.F."/>
        </authorList>
    </citation>
    <scope>NUCLEOTIDE SEQUENCE [LARGE SCALE GENOMIC DNA]</scope>
</reference>
<organism evidence="8 9">
    <name type="scientific">Candidatus Nomurabacteria bacterium RIFOXYA1_FULL_35_17</name>
    <dbReference type="NCBI Taxonomy" id="1801798"/>
    <lineage>
        <taxon>Bacteria</taxon>
        <taxon>Candidatus Nomuraibacteriota</taxon>
    </lineage>
</organism>
<dbReference type="GO" id="GO:0016787">
    <property type="term" value="F:hydrolase activity"/>
    <property type="evidence" value="ECO:0007669"/>
    <property type="project" value="UniProtKB-KW"/>
</dbReference>
<accession>A0A1F6YHL6</accession>
<dbReference type="PIRSF" id="PIRSF018267">
    <property type="entry name" value="VSR_endonuc"/>
    <property type="match status" value="1"/>
</dbReference>
<dbReference type="AlphaFoldDB" id="A0A1F6YHL6"/>
<evidence type="ECO:0000256" key="2">
    <source>
        <dbReference type="ARBA" id="ARBA00022759"/>
    </source>
</evidence>
<dbReference type="Pfam" id="PF03852">
    <property type="entry name" value="Vsr"/>
    <property type="match status" value="1"/>
</dbReference>
<gene>
    <name evidence="8" type="ORF">A2192_01320</name>
</gene>
<dbReference type="InterPro" id="IPR011335">
    <property type="entry name" value="Restrct_endonuc-II-like"/>
</dbReference>
<evidence type="ECO:0000256" key="4">
    <source>
        <dbReference type="ARBA" id="ARBA00022801"/>
    </source>
</evidence>
<sequence>MADKISKKERSFLMGKIKSKETKLEKSVWKILSEHGIRYRKNSAKHFGKPDIVIASKKLVIFIDSCFWHGCKKHCRIPEANHSYWIEKISRNKERDKEVNDYYKKIGWKGLRFWEHDILKNNDKIILKIKKLIDEQIHGF</sequence>
<feature type="domain" description="DUF559" evidence="7">
    <location>
        <begin position="91"/>
        <end position="132"/>
    </location>
</feature>
<evidence type="ECO:0000256" key="1">
    <source>
        <dbReference type="ARBA" id="ARBA00022722"/>
    </source>
</evidence>
<dbReference type="NCBIfam" id="TIGR00632">
    <property type="entry name" value="vsr"/>
    <property type="match status" value="1"/>
</dbReference>
<dbReference type="InterPro" id="IPR004603">
    <property type="entry name" value="DNA_mismatch_endonuc_vsr"/>
</dbReference>
<dbReference type="EC" id="3.1.-.-" evidence="6"/>